<evidence type="ECO:0000313" key="8">
    <source>
        <dbReference type="EMBL" id="RQM27424.1"/>
    </source>
</evidence>
<evidence type="ECO:0008006" key="10">
    <source>
        <dbReference type="Google" id="ProtNLM"/>
    </source>
</evidence>
<gene>
    <name evidence="8" type="ORF">B5M09_002544</name>
</gene>
<evidence type="ECO:0000256" key="4">
    <source>
        <dbReference type="PROSITE-ProRule" id="PRU00290"/>
    </source>
</evidence>
<accession>A0A3R7ZGF8</accession>
<dbReference type="InterPro" id="IPR042855">
    <property type="entry name" value="V_SNARE_CC"/>
</dbReference>
<dbReference type="FunFam" id="3.30.450.50:FF:000015">
    <property type="entry name" value="Synaptobrevin 2 isoform 1"/>
    <property type="match status" value="1"/>
</dbReference>
<evidence type="ECO:0000259" key="7">
    <source>
        <dbReference type="PROSITE" id="PS50892"/>
    </source>
</evidence>
<dbReference type="VEuPathDB" id="FungiDB:H257_10532"/>
<keyword evidence="9" id="KW-1185">Reference proteome</keyword>
<dbReference type="CDD" id="cd15843">
    <property type="entry name" value="R-SNARE"/>
    <property type="match status" value="1"/>
</dbReference>
<dbReference type="Gene3D" id="1.20.5.110">
    <property type="match status" value="1"/>
</dbReference>
<comment type="subcellular location">
    <subcellularLocation>
        <location evidence="3">Endomembrane system</location>
        <topology evidence="3">Single-pass type IV membrane protein</topology>
    </subcellularLocation>
</comment>
<evidence type="ECO:0000256" key="1">
    <source>
        <dbReference type="ARBA" id="ARBA00008025"/>
    </source>
</evidence>
<evidence type="ECO:0000256" key="3">
    <source>
        <dbReference type="ARBA" id="ARBA00046280"/>
    </source>
</evidence>
<feature type="domain" description="V-SNARE coiled-coil homology" evidence="7">
    <location>
        <begin position="146"/>
        <end position="206"/>
    </location>
</feature>
<dbReference type="Gene3D" id="3.30.450.50">
    <property type="entry name" value="Longin domain"/>
    <property type="match status" value="1"/>
</dbReference>
<dbReference type="AlphaFoldDB" id="A0A3R7ZGF8"/>
<dbReference type="PANTHER" id="PTHR21136:SF168">
    <property type="entry name" value="VESICLE-ASSOCIATED MEMBRANE PROTEIN 9"/>
    <property type="match status" value="1"/>
</dbReference>
<dbReference type="InterPro" id="IPR011012">
    <property type="entry name" value="Longin-like_dom_sf"/>
</dbReference>
<keyword evidence="4" id="KW-0175">Coiled coil</keyword>
<dbReference type="Pfam" id="PF13774">
    <property type="entry name" value="Longin"/>
    <property type="match status" value="1"/>
</dbReference>
<keyword evidence="5" id="KW-0812">Transmembrane</keyword>
<evidence type="ECO:0000256" key="2">
    <source>
        <dbReference type="ARBA" id="ARBA00023136"/>
    </source>
</evidence>
<keyword evidence="5" id="KW-1133">Transmembrane helix</keyword>
<evidence type="ECO:0000259" key="6">
    <source>
        <dbReference type="PROSITE" id="PS50859"/>
    </source>
</evidence>
<feature type="domain" description="Longin" evidence="6">
    <location>
        <begin position="4"/>
        <end position="107"/>
    </location>
</feature>
<dbReference type="PROSITE" id="PS50892">
    <property type="entry name" value="V_SNARE"/>
    <property type="match status" value="1"/>
</dbReference>
<dbReference type="Pfam" id="PF00957">
    <property type="entry name" value="Synaptobrevin"/>
    <property type="match status" value="1"/>
</dbReference>
<dbReference type="SMART" id="SM01270">
    <property type="entry name" value="Longin"/>
    <property type="match status" value="1"/>
</dbReference>
<dbReference type="CDD" id="cd14824">
    <property type="entry name" value="Longin"/>
    <property type="match status" value="1"/>
</dbReference>
<feature type="transmembrane region" description="Helical" evidence="5">
    <location>
        <begin position="203"/>
        <end position="225"/>
    </location>
</feature>
<evidence type="ECO:0000313" key="9">
    <source>
        <dbReference type="Proteomes" id="UP000284702"/>
    </source>
</evidence>
<dbReference type="PROSITE" id="PS50859">
    <property type="entry name" value="LONGIN"/>
    <property type="match status" value="1"/>
</dbReference>
<organism evidence="8 9">
    <name type="scientific">Aphanomyces astaci</name>
    <name type="common">Crayfish plague agent</name>
    <dbReference type="NCBI Taxonomy" id="112090"/>
    <lineage>
        <taxon>Eukaryota</taxon>
        <taxon>Sar</taxon>
        <taxon>Stramenopiles</taxon>
        <taxon>Oomycota</taxon>
        <taxon>Saprolegniomycetes</taxon>
        <taxon>Saprolegniales</taxon>
        <taxon>Verrucalvaceae</taxon>
        <taxon>Aphanomyces</taxon>
    </lineage>
</organism>
<dbReference type="VEuPathDB" id="FungiDB:H257_10534"/>
<evidence type="ECO:0000256" key="5">
    <source>
        <dbReference type="SAM" id="Phobius"/>
    </source>
</evidence>
<dbReference type="InterPro" id="IPR010908">
    <property type="entry name" value="Longin_dom"/>
</dbReference>
<dbReference type="EMBL" id="MZMZ02002068">
    <property type="protein sequence ID" value="RQM27424.1"/>
    <property type="molecule type" value="Genomic_DNA"/>
</dbReference>
<name>A0A3R7ZGF8_APHAT</name>
<dbReference type="InterPro" id="IPR051097">
    <property type="entry name" value="Synaptobrevin-like_transport"/>
</dbReference>
<proteinExistence type="inferred from homology"/>
<dbReference type="GO" id="GO:0012505">
    <property type="term" value="C:endomembrane system"/>
    <property type="evidence" value="ECO:0007669"/>
    <property type="project" value="UniProtKB-SubCell"/>
</dbReference>
<reference evidence="8" key="1">
    <citation type="submission" date="2018-07" db="EMBL/GenBank/DDBJ databases">
        <title>Annotation of Aphanomyces astaci genome assembly.</title>
        <authorList>
            <person name="Studholme D.J."/>
        </authorList>
    </citation>
    <scope>NUCLEOTIDE SEQUENCE [LARGE SCALE GENOMIC DNA]</scope>
    <source>
        <strain evidence="8">Pc</strain>
    </source>
</reference>
<dbReference type="PANTHER" id="PTHR21136">
    <property type="entry name" value="SNARE PROTEINS"/>
    <property type="match status" value="1"/>
</dbReference>
<comment type="caution">
    <text evidence="8">The sequence shown here is derived from an EMBL/GenBank/DDBJ whole genome shotgun (WGS) entry which is preliminary data.</text>
</comment>
<sequence length="405" mass="47082">VYALVSRGKTVLAEFTASSGNFPTVTRVLLAKIPTEDSKMSYVYDQHIFHYVVQDGITYLCMADNDFKRRVPFQFLEDLKNRFLATYGERGQTAIAFAMNAEFQHVIQRQMYYNASPDVDTVARVQQSLDDVKDAMVENIGTSPTSSFSTSDMLILPCPSIFEHTEKVLDRGEKFELLVDRTDKLSQQSFVFNRKAKKLRKTLWWRSVKMWVCLGGILYFVIAMACGFDLSACKSGSPHNQLSLRDVIMDDDEYVWVQPQDYDAESRCRDLQRQVRELQAAQMRWEIHRMDLEMQLMTERSARHHDLHAVEDELHREKQAVRLLTHEQAKQAALVTDLRAQLLPHTRHKRKMVYLKKELREKFLAFRLQRSVAMATRCGDSSLLDLLKREVPKMKVDSGDQYMFL</sequence>
<comment type="similarity">
    <text evidence="1">Belongs to the synaptobrevin family.</text>
</comment>
<dbReference type="SUPFAM" id="SSF64356">
    <property type="entry name" value="SNARE-like"/>
    <property type="match status" value="1"/>
</dbReference>
<dbReference type="SUPFAM" id="SSF58038">
    <property type="entry name" value="SNARE fusion complex"/>
    <property type="match status" value="1"/>
</dbReference>
<protein>
    <recommendedName>
        <fullName evidence="10">Longin domain-containing protein</fullName>
    </recommendedName>
</protein>
<keyword evidence="2 5" id="KW-0472">Membrane</keyword>
<dbReference type="Proteomes" id="UP000284702">
    <property type="component" value="Unassembled WGS sequence"/>
</dbReference>
<feature type="non-terminal residue" evidence="8">
    <location>
        <position position="1"/>
    </location>
</feature>